<proteinExistence type="predicted"/>
<gene>
    <name evidence="2" type="ORF">PSTG_05915</name>
</gene>
<organism evidence="2 3">
    <name type="scientific">Puccinia striiformis f. sp. tritici PST-78</name>
    <dbReference type="NCBI Taxonomy" id="1165861"/>
    <lineage>
        <taxon>Eukaryota</taxon>
        <taxon>Fungi</taxon>
        <taxon>Dikarya</taxon>
        <taxon>Basidiomycota</taxon>
        <taxon>Pucciniomycotina</taxon>
        <taxon>Pucciniomycetes</taxon>
        <taxon>Pucciniales</taxon>
        <taxon>Pucciniaceae</taxon>
        <taxon>Puccinia</taxon>
    </lineage>
</organism>
<dbReference type="AlphaFoldDB" id="A0A0L0VP14"/>
<evidence type="ECO:0000313" key="2">
    <source>
        <dbReference type="EMBL" id="KNF00775.1"/>
    </source>
</evidence>
<evidence type="ECO:0000256" key="1">
    <source>
        <dbReference type="SAM" id="MobiDB-lite"/>
    </source>
</evidence>
<comment type="caution">
    <text evidence="2">The sequence shown here is derived from an EMBL/GenBank/DDBJ whole genome shotgun (WGS) entry which is preliminary data.</text>
</comment>
<feature type="region of interest" description="Disordered" evidence="1">
    <location>
        <begin position="1"/>
        <end position="21"/>
    </location>
</feature>
<sequence length="419" mass="48134">MAEMAKSESNPGGQTDLLRLDQPGGRAIEGFRDLIHRCDRCDYFGIRPRNRASIEEVMSSLSIDEDICKERTLDRLQLTLPILKRHLCRLSQTLYPFNSQQTTKLKLRSIFQIQLELESTMEHAQCDVAVLYPEPAFARVRSNDQHLKRLKSFRLDGVGENFKRACWAISGSLKAAIKLVEQMVKKDSPEEFRRQSEEHRGLTAHVEEAALEIDSTIEYIEGSDWDLALKDLQWDIESTEDALRATARKIKPETDTLAPENTYLSKNFVREPVIQIAGLLIPTIKMSRLFLNKLTRRGINTKRLPLFTEMNSEQIESLTWSLCKISYNLDSFVCDLHEADRGQGIVPHTEFIEYAKEIKFNFEAPLLIVLLHLVPAIPDTEGFPTQNYYKRWFINWNTQRILAIDNFISFAGSLGPDSL</sequence>
<dbReference type="EMBL" id="AJIL01000034">
    <property type="protein sequence ID" value="KNF00775.1"/>
    <property type="molecule type" value="Genomic_DNA"/>
</dbReference>
<evidence type="ECO:0000313" key="3">
    <source>
        <dbReference type="Proteomes" id="UP000054564"/>
    </source>
</evidence>
<name>A0A0L0VP14_9BASI</name>
<dbReference type="PANTHER" id="PTHR33069:SF3">
    <property type="entry name" value="DYNEIN HEAVY CHAIN TAIL DOMAIN-CONTAINING PROTEIN"/>
    <property type="match status" value="1"/>
</dbReference>
<protein>
    <submittedName>
        <fullName evidence="2">Uncharacterized protein</fullName>
    </submittedName>
</protein>
<reference evidence="3" key="1">
    <citation type="submission" date="2014-03" db="EMBL/GenBank/DDBJ databases">
        <title>The Genome Sequence of Puccinia striiformis f. sp. tritici PST-78.</title>
        <authorList>
            <consortium name="The Broad Institute Genome Sequencing Platform"/>
            <person name="Cuomo C."/>
            <person name="Hulbert S."/>
            <person name="Chen X."/>
            <person name="Walker B."/>
            <person name="Young S.K."/>
            <person name="Zeng Q."/>
            <person name="Gargeya S."/>
            <person name="Fitzgerald M."/>
            <person name="Haas B."/>
            <person name="Abouelleil A."/>
            <person name="Alvarado L."/>
            <person name="Arachchi H.M."/>
            <person name="Berlin A.M."/>
            <person name="Chapman S.B."/>
            <person name="Goldberg J."/>
            <person name="Griggs A."/>
            <person name="Gujja S."/>
            <person name="Hansen M."/>
            <person name="Howarth C."/>
            <person name="Imamovic A."/>
            <person name="Larimer J."/>
            <person name="McCowan C."/>
            <person name="Montmayeur A."/>
            <person name="Murphy C."/>
            <person name="Neiman D."/>
            <person name="Pearson M."/>
            <person name="Priest M."/>
            <person name="Roberts A."/>
            <person name="Saif S."/>
            <person name="Shea T."/>
            <person name="Sisk P."/>
            <person name="Sykes S."/>
            <person name="Wortman J."/>
            <person name="Nusbaum C."/>
            <person name="Birren B."/>
        </authorList>
    </citation>
    <scope>NUCLEOTIDE SEQUENCE [LARGE SCALE GENOMIC DNA]</scope>
    <source>
        <strain evidence="3">race PST-78</strain>
    </source>
</reference>
<dbReference type="PANTHER" id="PTHR33069">
    <property type="entry name" value="CHROMOSOME 7, WHOLE GENOME SHOTGUN SEQUENCE-RELATED"/>
    <property type="match status" value="1"/>
</dbReference>
<dbReference type="Proteomes" id="UP000054564">
    <property type="component" value="Unassembled WGS sequence"/>
</dbReference>
<accession>A0A0L0VP14</accession>
<dbReference type="OrthoDB" id="2500854at2759"/>
<keyword evidence="3" id="KW-1185">Reference proteome</keyword>